<dbReference type="SMART" id="SM00382">
    <property type="entry name" value="AAA"/>
    <property type="match status" value="1"/>
</dbReference>
<sequence>MPTELPVTPDPHPPAPAANPEAPVLRVSGIGKSYGHIRALTDVSLDIHPGEVVGLVGDNGAGKSTLVNIIAGAIRPSAGRLAVDGREVQFGSALDARLAGIEAVYQDLALALDLDIWANVFLGRERLRPGLLGRLGFLDKAAMRETALGGLRRTGIRIGSVRTPCRALSGGQRQAVAVARGLIWGSRLLLLDEPTAALGVEQQAKVGELIAAVRDQGIPVILVSHNMPQVHALCDRIVVLFRGRKVADRDARSMTIEDTIACITGAGLASADAAGSAP</sequence>
<dbReference type="PANTHER" id="PTHR43790:SF8">
    <property type="entry name" value="SUGAR ABC TRANSPORTER ATP-BINDING PROTEIN"/>
    <property type="match status" value="1"/>
</dbReference>
<dbReference type="InterPro" id="IPR003593">
    <property type="entry name" value="AAA+_ATPase"/>
</dbReference>
<evidence type="ECO:0000259" key="4">
    <source>
        <dbReference type="PROSITE" id="PS50893"/>
    </source>
</evidence>
<evidence type="ECO:0000256" key="3">
    <source>
        <dbReference type="SAM" id="MobiDB-lite"/>
    </source>
</evidence>
<keyword evidence="1" id="KW-0547">Nucleotide-binding</keyword>
<dbReference type="Proteomes" id="UP000000245">
    <property type="component" value="Chromosome"/>
</dbReference>
<evidence type="ECO:0000313" key="5">
    <source>
        <dbReference type="EMBL" id="ABQ30575.1"/>
    </source>
</evidence>
<name>A5FY93_ACICJ</name>
<dbReference type="PROSITE" id="PS50893">
    <property type="entry name" value="ABC_TRANSPORTER_2"/>
    <property type="match status" value="1"/>
</dbReference>
<dbReference type="RefSeq" id="WP_011942188.1">
    <property type="nucleotide sequence ID" value="NC_009484.1"/>
</dbReference>
<dbReference type="eggNOG" id="COG1129">
    <property type="taxonomic scope" value="Bacteria"/>
</dbReference>
<dbReference type="InterPro" id="IPR003439">
    <property type="entry name" value="ABC_transporter-like_ATP-bd"/>
</dbReference>
<evidence type="ECO:0000313" key="6">
    <source>
        <dbReference type="Proteomes" id="UP000000245"/>
    </source>
</evidence>
<feature type="compositionally biased region" description="Pro residues" evidence="3">
    <location>
        <begin position="8"/>
        <end position="17"/>
    </location>
</feature>
<gene>
    <name evidence="5" type="ordered locus">Acry_1364</name>
</gene>
<dbReference type="InterPro" id="IPR050107">
    <property type="entry name" value="ABC_carbohydrate_import_ATPase"/>
</dbReference>
<feature type="domain" description="ABC transporter" evidence="4">
    <location>
        <begin position="25"/>
        <end position="267"/>
    </location>
</feature>
<accession>A5FY93</accession>
<evidence type="ECO:0000256" key="2">
    <source>
        <dbReference type="ARBA" id="ARBA00022840"/>
    </source>
</evidence>
<dbReference type="InterPro" id="IPR027417">
    <property type="entry name" value="P-loop_NTPase"/>
</dbReference>
<dbReference type="PROSITE" id="PS00211">
    <property type="entry name" value="ABC_TRANSPORTER_1"/>
    <property type="match status" value="1"/>
</dbReference>
<dbReference type="SUPFAM" id="SSF52540">
    <property type="entry name" value="P-loop containing nucleoside triphosphate hydrolases"/>
    <property type="match status" value="1"/>
</dbReference>
<keyword evidence="6" id="KW-1185">Reference proteome</keyword>
<dbReference type="CDD" id="cd03216">
    <property type="entry name" value="ABC_Carb_Monos_I"/>
    <property type="match status" value="1"/>
</dbReference>
<dbReference type="GO" id="GO:0005524">
    <property type="term" value="F:ATP binding"/>
    <property type="evidence" value="ECO:0007669"/>
    <property type="project" value="UniProtKB-KW"/>
</dbReference>
<reference evidence="5 6" key="1">
    <citation type="submission" date="2007-05" db="EMBL/GenBank/DDBJ databases">
        <title>Complete sequence of chromosome of Acidiphilium cryptum JF-5.</title>
        <authorList>
            <consortium name="US DOE Joint Genome Institute"/>
            <person name="Copeland A."/>
            <person name="Lucas S."/>
            <person name="Lapidus A."/>
            <person name="Barry K."/>
            <person name="Detter J.C."/>
            <person name="Glavina del Rio T."/>
            <person name="Hammon N."/>
            <person name="Israni S."/>
            <person name="Dalin E."/>
            <person name="Tice H."/>
            <person name="Pitluck S."/>
            <person name="Sims D."/>
            <person name="Brettin T."/>
            <person name="Bruce D."/>
            <person name="Han C."/>
            <person name="Schmutz J."/>
            <person name="Larimer F."/>
            <person name="Land M."/>
            <person name="Hauser L."/>
            <person name="Kyrpides N."/>
            <person name="Kim E."/>
            <person name="Magnuson T."/>
            <person name="Richardson P."/>
        </authorList>
    </citation>
    <scope>NUCLEOTIDE SEQUENCE [LARGE SCALE GENOMIC DNA]</scope>
    <source>
        <strain evidence="5 6">JF-5</strain>
    </source>
</reference>
<evidence type="ECO:0000256" key="1">
    <source>
        <dbReference type="ARBA" id="ARBA00022741"/>
    </source>
</evidence>
<dbReference type="GO" id="GO:0016887">
    <property type="term" value="F:ATP hydrolysis activity"/>
    <property type="evidence" value="ECO:0007669"/>
    <property type="project" value="InterPro"/>
</dbReference>
<proteinExistence type="predicted"/>
<protein>
    <submittedName>
        <fullName evidence="5">Monosaccharide ABC transporter ATP-binding protein, CUT2 family</fullName>
    </submittedName>
</protein>
<dbReference type="KEGG" id="acr:Acry_1364"/>
<dbReference type="HOGENOM" id="CLU_000604_1_2_5"/>
<organism evidence="5 6">
    <name type="scientific">Acidiphilium cryptum (strain JF-5)</name>
    <dbReference type="NCBI Taxonomy" id="349163"/>
    <lineage>
        <taxon>Bacteria</taxon>
        <taxon>Pseudomonadati</taxon>
        <taxon>Pseudomonadota</taxon>
        <taxon>Alphaproteobacteria</taxon>
        <taxon>Acetobacterales</taxon>
        <taxon>Acidocellaceae</taxon>
        <taxon>Acidiphilium</taxon>
    </lineage>
</organism>
<dbReference type="Pfam" id="PF00005">
    <property type="entry name" value="ABC_tran"/>
    <property type="match status" value="1"/>
</dbReference>
<dbReference type="AlphaFoldDB" id="A5FY93"/>
<dbReference type="EMBL" id="CP000697">
    <property type="protein sequence ID" value="ABQ30575.1"/>
    <property type="molecule type" value="Genomic_DNA"/>
</dbReference>
<dbReference type="InterPro" id="IPR017871">
    <property type="entry name" value="ABC_transporter-like_CS"/>
</dbReference>
<dbReference type="Gene3D" id="3.40.50.300">
    <property type="entry name" value="P-loop containing nucleotide triphosphate hydrolases"/>
    <property type="match status" value="1"/>
</dbReference>
<keyword evidence="2 5" id="KW-0067">ATP-binding</keyword>
<dbReference type="STRING" id="349163.Acry_1364"/>
<dbReference type="PANTHER" id="PTHR43790">
    <property type="entry name" value="CARBOHYDRATE TRANSPORT ATP-BINDING PROTEIN MG119-RELATED"/>
    <property type="match status" value="1"/>
</dbReference>
<feature type="region of interest" description="Disordered" evidence="3">
    <location>
        <begin position="1"/>
        <end position="21"/>
    </location>
</feature>